<evidence type="ECO:0000256" key="4">
    <source>
        <dbReference type="ARBA" id="ARBA00022692"/>
    </source>
</evidence>
<accession>A0AAE1UE81</accession>
<evidence type="ECO:0000256" key="1">
    <source>
        <dbReference type="ARBA" id="ARBA00004323"/>
    </source>
</evidence>
<gene>
    <name evidence="11" type="ORF">Pmani_013274</name>
</gene>
<dbReference type="EMBL" id="JAWZYT010001111">
    <property type="protein sequence ID" value="KAK4315514.1"/>
    <property type="molecule type" value="Genomic_DNA"/>
</dbReference>
<dbReference type="GO" id="GO:0008146">
    <property type="term" value="F:sulfotransferase activity"/>
    <property type="evidence" value="ECO:0007669"/>
    <property type="project" value="InterPro"/>
</dbReference>
<feature type="transmembrane region" description="Helical" evidence="10">
    <location>
        <begin position="12"/>
        <end position="32"/>
    </location>
</feature>
<keyword evidence="7" id="KW-0333">Golgi apparatus</keyword>
<evidence type="ECO:0000313" key="11">
    <source>
        <dbReference type="EMBL" id="KAK4315514.1"/>
    </source>
</evidence>
<evidence type="ECO:0000256" key="7">
    <source>
        <dbReference type="ARBA" id="ARBA00023034"/>
    </source>
</evidence>
<evidence type="ECO:0000256" key="6">
    <source>
        <dbReference type="ARBA" id="ARBA00022989"/>
    </source>
</evidence>
<dbReference type="PANTHER" id="PTHR12129:SF20">
    <property type="entry name" value="HEPARAN SULFATE 2-O-SULFOTRANSFERASE PIPE"/>
    <property type="match status" value="1"/>
</dbReference>
<comment type="similarity">
    <text evidence="2">Belongs to the sulfotransferase 3 family.</text>
</comment>
<evidence type="ECO:0000256" key="9">
    <source>
        <dbReference type="ARBA" id="ARBA00023180"/>
    </source>
</evidence>
<evidence type="ECO:0000256" key="5">
    <source>
        <dbReference type="ARBA" id="ARBA00022968"/>
    </source>
</evidence>
<keyword evidence="12" id="KW-1185">Reference proteome</keyword>
<evidence type="ECO:0000256" key="3">
    <source>
        <dbReference type="ARBA" id="ARBA00022679"/>
    </source>
</evidence>
<dbReference type="SUPFAM" id="SSF52540">
    <property type="entry name" value="P-loop containing nucleoside triphosphate hydrolases"/>
    <property type="match status" value="1"/>
</dbReference>
<dbReference type="InterPro" id="IPR005331">
    <property type="entry name" value="Sulfotransferase"/>
</dbReference>
<keyword evidence="5" id="KW-0735">Signal-anchor</keyword>
<dbReference type="Gene3D" id="3.40.50.300">
    <property type="entry name" value="P-loop containing nucleotide triphosphate hydrolases"/>
    <property type="match status" value="1"/>
</dbReference>
<dbReference type="InterPro" id="IPR007734">
    <property type="entry name" value="Heparan_SO4_2-O-STrfase"/>
</dbReference>
<keyword evidence="3" id="KW-0808">Transferase</keyword>
<name>A0AAE1UE81_9EUCA</name>
<organism evidence="11 12">
    <name type="scientific">Petrolisthes manimaculis</name>
    <dbReference type="NCBI Taxonomy" id="1843537"/>
    <lineage>
        <taxon>Eukaryota</taxon>
        <taxon>Metazoa</taxon>
        <taxon>Ecdysozoa</taxon>
        <taxon>Arthropoda</taxon>
        <taxon>Crustacea</taxon>
        <taxon>Multicrustacea</taxon>
        <taxon>Malacostraca</taxon>
        <taxon>Eumalacostraca</taxon>
        <taxon>Eucarida</taxon>
        <taxon>Decapoda</taxon>
        <taxon>Pleocyemata</taxon>
        <taxon>Anomura</taxon>
        <taxon>Galatheoidea</taxon>
        <taxon>Porcellanidae</taxon>
        <taxon>Petrolisthes</taxon>
    </lineage>
</organism>
<evidence type="ECO:0000313" key="12">
    <source>
        <dbReference type="Proteomes" id="UP001292094"/>
    </source>
</evidence>
<keyword evidence="4 10" id="KW-0812">Transmembrane</keyword>
<comment type="caution">
    <text evidence="11">The sequence shown here is derived from an EMBL/GenBank/DDBJ whole genome shotgun (WGS) entry which is preliminary data.</text>
</comment>
<evidence type="ECO:0000256" key="2">
    <source>
        <dbReference type="ARBA" id="ARBA00010569"/>
    </source>
</evidence>
<dbReference type="Pfam" id="PF03567">
    <property type="entry name" value="Sulfotransfer_2"/>
    <property type="match status" value="1"/>
</dbReference>
<keyword evidence="9" id="KW-0325">Glycoprotein</keyword>
<dbReference type="InterPro" id="IPR027417">
    <property type="entry name" value="P-loop_NTPase"/>
</dbReference>
<reference evidence="11" key="1">
    <citation type="submission" date="2023-11" db="EMBL/GenBank/DDBJ databases">
        <title>Genome assemblies of two species of porcelain crab, Petrolisthes cinctipes and Petrolisthes manimaculis (Anomura: Porcellanidae).</title>
        <authorList>
            <person name="Angst P."/>
        </authorList>
    </citation>
    <scope>NUCLEOTIDE SEQUENCE</scope>
    <source>
        <strain evidence="11">PB745_02</strain>
        <tissue evidence="11">Gill</tissue>
    </source>
</reference>
<comment type="subcellular location">
    <subcellularLocation>
        <location evidence="1">Golgi apparatus membrane</location>
        <topology evidence="1">Single-pass type II membrane protein</topology>
    </subcellularLocation>
</comment>
<evidence type="ECO:0000256" key="10">
    <source>
        <dbReference type="SAM" id="Phobius"/>
    </source>
</evidence>
<dbReference type="Proteomes" id="UP001292094">
    <property type="component" value="Unassembled WGS sequence"/>
</dbReference>
<dbReference type="AlphaFoldDB" id="A0AAE1UE81"/>
<protein>
    <submittedName>
        <fullName evidence="11">Uncharacterized protein</fullName>
    </submittedName>
</protein>
<dbReference type="GO" id="GO:0000139">
    <property type="term" value="C:Golgi membrane"/>
    <property type="evidence" value="ECO:0007669"/>
    <property type="project" value="UniProtKB-SubCell"/>
</dbReference>
<dbReference type="PANTHER" id="PTHR12129">
    <property type="entry name" value="HEPARAN SULFATE 2-O-SULFOTRANSFERASE"/>
    <property type="match status" value="1"/>
</dbReference>
<proteinExistence type="inferred from homology"/>
<keyword evidence="6 10" id="KW-1133">Transmembrane helix</keyword>
<evidence type="ECO:0000256" key="8">
    <source>
        <dbReference type="ARBA" id="ARBA00023136"/>
    </source>
</evidence>
<keyword evidence="8 10" id="KW-0472">Membrane</keyword>
<sequence length="357" mass="40948">MVTGSQYYRPSDVVAAVCVPASLFLFLNLLLLSPPPPSSITTLQDATTNIQTQSPTTTTATTTVRKIGPSINTTGGEGRREDLLLFTPILRCASTSLINLLGLLSKHNNFHMQKRPRRKAELVHIPKVDLQREMVANISKISTPSVVIESAAYINFTVYGKERPIRVSLVRDPVERAVSWYYHARAPYHLVERHAAFPDTILPSRAFLKKDLESCLKSRSDTECRYIPGKEMLGHTVEFFCGHQDFCPIFGDMRALLRAKEVVEREWAVVGVLEEWNNTLHVLHHYIPRFFEGASQLYYEHLHHSKTKTNTNFYKPQVDPKAKEFLKTSFHVEYEFYEFVKQRLHRQYRALNTANDL</sequence>